<keyword evidence="3" id="KW-0808">Transferase</keyword>
<dbReference type="RefSeq" id="WP_189052421.1">
    <property type="nucleotide sequence ID" value="NZ_BMJQ01000032.1"/>
</dbReference>
<dbReference type="SUPFAM" id="SSF53448">
    <property type="entry name" value="Nucleotide-diphospho-sugar transferases"/>
    <property type="match status" value="1"/>
</dbReference>
<gene>
    <name evidence="3" type="ORF">GCM10011611_65500</name>
</gene>
<dbReference type="AlphaFoldDB" id="A0A8J2Z155"/>
<evidence type="ECO:0000313" key="4">
    <source>
        <dbReference type="Proteomes" id="UP000646365"/>
    </source>
</evidence>
<dbReference type="InterPro" id="IPR029044">
    <property type="entry name" value="Nucleotide-diphossugar_trans"/>
</dbReference>
<organism evidence="3 4">
    <name type="scientific">Aliidongia dinghuensis</name>
    <dbReference type="NCBI Taxonomy" id="1867774"/>
    <lineage>
        <taxon>Bacteria</taxon>
        <taxon>Pseudomonadati</taxon>
        <taxon>Pseudomonadota</taxon>
        <taxon>Alphaproteobacteria</taxon>
        <taxon>Rhodospirillales</taxon>
        <taxon>Dongiaceae</taxon>
        <taxon>Aliidongia</taxon>
    </lineage>
</organism>
<dbReference type="GO" id="GO:0016740">
    <property type="term" value="F:transferase activity"/>
    <property type="evidence" value="ECO:0007669"/>
    <property type="project" value="UniProtKB-KW"/>
</dbReference>
<evidence type="ECO:0000259" key="2">
    <source>
        <dbReference type="Pfam" id="PF00535"/>
    </source>
</evidence>
<feature type="transmembrane region" description="Helical" evidence="1">
    <location>
        <begin position="338"/>
        <end position="364"/>
    </location>
</feature>
<keyword evidence="1" id="KW-1133">Transmembrane helix</keyword>
<dbReference type="Proteomes" id="UP000646365">
    <property type="component" value="Unassembled WGS sequence"/>
</dbReference>
<dbReference type="InterPro" id="IPR001173">
    <property type="entry name" value="Glyco_trans_2-like"/>
</dbReference>
<dbReference type="PANTHER" id="PTHR43646">
    <property type="entry name" value="GLYCOSYLTRANSFERASE"/>
    <property type="match status" value="1"/>
</dbReference>
<name>A0A8J2Z155_9PROT</name>
<feature type="transmembrane region" description="Helical" evidence="1">
    <location>
        <begin position="281"/>
        <end position="301"/>
    </location>
</feature>
<proteinExistence type="predicted"/>
<evidence type="ECO:0000313" key="3">
    <source>
        <dbReference type="EMBL" id="GGF50002.1"/>
    </source>
</evidence>
<accession>A0A8J2Z155</accession>
<comment type="caution">
    <text evidence="3">The sequence shown here is derived from an EMBL/GenBank/DDBJ whole genome shotgun (WGS) entry which is preliminary data.</text>
</comment>
<sequence>MIATLIGAASVGAWLYLLLGRGFFWRVEEAPEAAGPMVNARVTVVIPARNEADGIARTVRSLLTQNHPGPLTIVLVDDHSTDGTADLARAAARAVNAADRLIVLPARDLPSGWTGKLWAVSEGLDRTRETAPDFILLTDADITHAPDNVSTLVRRALADDLDLTSLMVRLSTETLPERALIPAFVFFFFMLYPPRWAANPASKLAAAAGGCMLVRPAALEKIGGIAAIRGALIDDCSLAAAIKRAGGRIRLDPSTRTRSSRVYGSAREIWSMIARTAFTQLHYSTPLLVGTLLGLGVTYLAPPLLTIFGQDKARWLGIVAWLAMAACFYPTVRLYDRSAAWAFALPAIALFYSAATFGSAVNYWRGKGGQWKGRAQAIR</sequence>
<dbReference type="NCBIfam" id="TIGR03469">
    <property type="entry name" value="HpnB"/>
    <property type="match status" value="1"/>
</dbReference>
<reference evidence="3" key="1">
    <citation type="journal article" date="2014" name="Int. J. Syst. Evol. Microbiol.">
        <title>Complete genome sequence of Corynebacterium casei LMG S-19264T (=DSM 44701T), isolated from a smear-ripened cheese.</title>
        <authorList>
            <consortium name="US DOE Joint Genome Institute (JGI-PGF)"/>
            <person name="Walter F."/>
            <person name="Albersmeier A."/>
            <person name="Kalinowski J."/>
            <person name="Ruckert C."/>
        </authorList>
    </citation>
    <scope>NUCLEOTIDE SEQUENCE</scope>
    <source>
        <strain evidence="3">CGMCC 1.15725</strain>
    </source>
</reference>
<keyword evidence="1" id="KW-0472">Membrane</keyword>
<evidence type="ECO:0000256" key="1">
    <source>
        <dbReference type="SAM" id="Phobius"/>
    </source>
</evidence>
<dbReference type="EMBL" id="BMJQ01000032">
    <property type="protein sequence ID" value="GGF50002.1"/>
    <property type="molecule type" value="Genomic_DNA"/>
</dbReference>
<feature type="domain" description="Glycosyltransferase 2-like" evidence="2">
    <location>
        <begin position="43"/>
        <end position="222"/>
    </location>
</feature>
<keyword evidence="4" id="KW-1185">Reference proteome</keyword>
<dbReference type="Gene3D" id="3.90.550.10">
    <property type="entry name" value="Spore Coat Polysaccharide Biosynthesis Protein SpsA, Chain A"/>
    <property type="match status" value="1"/>
</dbReference>
<dbReference type="InterPro" id="IPR017832">
    <property type="entry name" value="Glyco_trans_2_hopen-assoc_HpnB"/>
</dbReference>
<protein>
    <submittedName>
        <fullName evidence="3">Glycosyl transferase</fullName>
    </submittedName>
</protein>
<feature type="transmembrane region" description="Helical" evidence="1">
    <location>
        <begin position="313"/>
        <end position="332"/>
    </location>
</feature>
<dbReference type="PANTHER" id="PTHR43646:SF3">
    <property type="entry name" value="SLR1566 PROTEIN"/>
    <property type="match status" value="1"/>
</dbReference>
<dbReference type="Pfam" id="PF00535">
    <property type="entry name" value="Glycos_transf_2"/>
    <property type="match status" value="1"/>
</dbReference>
<keyword evidence="1" id="KW-0812">Transmembrane</keyword>
<reference evidence="3" key="2">
    <citation type="submission" date="2020-09" db="EMBL/GenBank/DDBJ databases">
        <authorList>
            <person name="Sun Q."/>
            <person name="Zhou Y."/>
        </authorList>
    </citation>
    <scope>NUCLEOTIDE SEQUENCE</scope>
    <source>
        <strain evidence="3">CGMCC 1.15725</strain>
    </source>
</reference>